<gene>
    <name evidence="8" type="ORF">C1H46_037822</name>
</gene>
<evidence type="ECO:0000256" key="3">
    <source>
        <dbReference type="ARBA" id="ARBA00022640"/>
    </source>
</evidence>
<dbReference type="GO" id="GO:0046863">
    <property type="term" value="F:ribulose-1,5-bisphosphate carboxylase/oxygenase activator activity"/>
    <property type="evidence" value="ECO:0007669"/>
    <property type="project" value="TreeGrafter"/>
</dbReference>
<evidence type="ECO:0000256" key="4">
    <source>
        <dbReference type="ARBA" id="ARBA00022741"/>
    </source>
</evidence>
<comment type="caution">
    <text evidence="8">The sequence shown here is derived from an EMBL/GenBank/DDBJ whole genome shotgun (WGS) entry which is preliminary data.</text>
</comment>
<dbReference type="Proteomes" id="UP000315295">
    <property type="component" value="Unassembled WGS sequence"/>
</dbReference>
<evidence type="ECO:0000256" key="6">
    <source>
        <dbReference type="ARBA" id="ARBA00025556"/>
    </source>
</evidence>
<keyword evidence="4" id="KW-0547">Nucleotide-binding</keyword>
<keyword evidence="5" id="KW-0067">ATP-binding</keyword>
<evidence type="ECO:0000313" key="8">
    <source>
        <dbReference type="EMBL" id="TQD76632.1"/>
    </source>
</evidence>
<comment type="function">
    <text evidence="6">Activation of RuBisCO (ribulose-1,5-bisphosphate carboxylase/oxygenase; EC 4.1.1.39) involves the ATP-dependent carboxylation of the epsilon-amino group of lysine leading to a carbamate structure.</text>
</comment>
<evidence type="ECO:0000313" key="9">
    <source>
        <dbReference type="Proteomes" id="UP000315295"/>
    </source>
</evidence>
<dbReference type="GO" id="GO:0009579">
    <property type="term" value="C:thylakoid"/>
    <property type="evidence" value="ECO:0007669"/>
    <property type="project" value="TreeGrafter"/>
</dbReference>
<organism evidence="8 9">
    <name type="scientific">Malus baccata</name>
    <name type="common">Siberian crab apple</name>
    <name type="synonym">Pyrus baccata</name>
    <dbReference type="NCBI Taxonomy" id="106549"/>
    <lineage>
        <taxon>Eukaryota</taxon>
        <taxon>Viridiplantae</taxon>
        <taxon>Streptophyta</taxon>
        <taxon>Embryophyta</taxon>
        <taxon>Tracheophyta</taxon>
        <taxon>Spermatophyta</taxon>
        <taxon>Magnoliopsida</taxon>
        <taxon>eudicotyledons</taxon>
        <taxon>Gunneridae</taxon>
        <taxon>Pentapetalae</taxon>
        <taxon>rosids</taxon>
        <taxon>fabids</taxon>
        <taxon>Rosales</taxon>
        <taxon>Rosaceae</taxon>
        <taxon>Amygdaloideae</taxon>
        <taxon>Maleae</taxon>
        <taxon>Malus</taxon>
    </lineage>
</organism>
<sequence length="136" mass="15052">MQLSLNGSRSSASVPSSTFLGSNLKKVNSRFTSSKVSSGSLRIVAEVEEERQTNKDKWRGLAFDTSNDQQDITRGKGMVDSLFQAPQGAGTHFAIMSSYEYISMGLRQYNFDNNMDGFYIAPALWTSLLFTSPRTS</sequence>
<reference evidence="8 9" key="1">
    <citation type="journal article" date="2019" name="G3 (Bethesda)">
        <title>Sequencing of a Wild Apple (Malus baccata) Genome Unravels the Differences Between Cultivated and Wild Apple Species Regarding Disease Resistance and Cold Tolerance.</title>
        <authorList>
            <person name="Chen X."/>
        </authorList>
    </citation>
    <scope>NUCLEOTIDE SEQUENCE [LARGE SCALE GENOMIC DNA]</scope>
    <source>
        <strain evidence="9">cv. Shandingzi</strain>
        <tissue evidence="8">Leaves</tissue>
    </source>
</reference>
<dbReference type="GO" id="GO:0005524">
    <property type="term" value="F:ATP binding"/>
    <property type="evidence" value="ECO:0007669"/>
    <property type="project" value="UniProtKB-KW"/>
</dbReference>
<evidence type="ECO:0000256" key="5">
    <source>
        <dbReference type="ARBA" id="ARBA00022840"/>
    </source>
</evidence>
<evidence type="ECO:0000256" key="2">
    <source>
        <dbReference type="ARBA" id="ARBA00022528"/>
    </source>
</evidence>
<proteinExistence type="inferred from homology"/>
<protein>
    <submittedName>
        <fullName evidence="8">Uncharacterized protein</fullName>
    </submittedName>
</protein>
<name>A0A540KRK2_MALBA</name>
<evidence type="ECO:0000256" key="1">
    <source>
        <dbReference type="ARBA" id="ARBA00004470"/>
    </source>
</evidence>
<keyword evidence="3" id="KW-0934">Plastid</keyword>
<keyword evidence="2" id="KW-0150">Chloroplast</keyword>
<keyword evidence="9" id="KW-1185">Reference proteome</keyword>
<dbReference type="PANTHER" id="PTHR32429:SF32">
    <property type="entry name" value="RIBULOSE BISPHOSPHATE CARBOXYLASE_OXYGENASE ACTIVASE, CHLOROPLASTIC"/>
    <property type="match status" value="1"/>
</dbReference>
<comment type="subcellular location">
    <subcellularLocation>
        <location evidence="1">Plastid</location>
        <location evidence="1">Chloroplast stroma</location>
    </subcellularLocation>
</comment>
<dbReference type="AlphaFoldDB" id="A0A540KRK2"/>
<accession>A0A540KRK2</accession>
<comment type="similarity">
    <text evidence="7">Belongs to the RuBisCO activase family.</text>
</comment>
<dbReference type="GO" id="GO:0009570">
    <property type="term" value="C:chloroplast stroma"/>
    <property type="evidence" value="ECO:0007669"/>
    <property type="project" value="UniProtKB-SubCell"/>
</dbReference>
<evidence type="ECO:0000256" key="7">
    <source>
        <dbReference type="ARBA" id="ARBA00025781"/>
    </source>
</evidence>
<dbReference type="STRING" id="106549.A0A540KRK2"/>
<dbReference type="EMBL" id="VIEB01001020">
    <property type="protein sequence ID" value="TQD76632.1"/>
    <property type="molecule type" value="Genomic_DNA"/>
</dbReference>
<dbReference type="PANTHER" id="PTHR32429">
    <property type="match status" value="1"/>
</dbReference>
<dbReference type="InterPro" id="IPR044960">
    <property type="entry name" value="RCA-like"/>
</dbReference>